<keyword evidence="3" id="KW-0328">Glycosyltransferase</keyword>
<keyword evidence="7 9" id="KW-0573">Peptidoglycan synthesis</keyword>
<evidence type="ECO:0000256" key="4">
    <source>
        <dbReference type="ARBA" id="ARBA00022679"/>
    </source>
</evidence>
<dbReference type="GO" id="GO:0008360">
    <property type="term" value="P:regulation of cell shape"/>
    <property type="evidence" value="ECO:0007669"/>
    <property type="project" value="UniProtKB-UniRule"/>
</dbReference>
<feature type="active site" description="Nucleophile" evidence="9">
    <location>
        <position position="128"/>
    </location>
</feature>
<dbReference type="PANTHER" id="PTHR30582:SF24">
    <property type="entry name" value="L,D-TRANSPEPTIDASE ERFK_SRFK-RELATED"/>
    <property type="match status" value="1"/>
</dbReference>
<comment type="similarity">
    <text evidence="2">Belongs to the YkuD family.</text>
</comment>
<evidence type="ECO:0000313" key="13">
    <source>
        <dbReference type="Proteomes" id="UP000051269"/>
    </source>
</evidence>
<evidence type="ECO:0000256" key="10">
    <source>
        <dbReference type="SAM" id="MobiDB-lite"/>
    </source>
</evidence>
<dbReference type="Gene3D" id="2.40.440.10">
    <property type="entry name" value="L,D-transpeptidase catalytic domain-like"/>
    <property type="match status" value="1"/>
</dbReference>
<keyword evidence="8 9" id="KW-0961">Cell wall biogenesis/degradation</keyword>
<evidence type="ECO:0000256" key="2">
    <source>
        <dbReference type="ARBA" id="ARBA00005992"/>
    </source>
</evidence>
<dbReference type="Pfam" id="PF03734">
    <property type="entry name" value="YkuD"/>
    <property type="match status" value="1"/>
</dbReference>
<dbReference type="GO" id="GO:0071972">
    <property type="term" value="F:peptidoglycan L,D-transpeptidase activity"/>
    <property type="evidence" value="ECO:0007669"/>
    <property type="project" value="TreeGrafter"/>
</dbReference>
<dbReference type="GO" id="GO:0018104">
    <property type="term" value="P:peptidoglycan-protein cross-linking"/>
    <property type="evidence" value="ECO:0007669"/>
    <property type="project" value="TreeGrafter"/>
</dbReference>
<feature type="domain" description="L,D-TPase catalytic" evidence="11">
    <location>
        <begin position="2"/>
        <end position="152"/>
    </location>
</feature>
<evidence type="ECO:0000256" key="9">
    <source>
        <dbReference type="PROSITE-ProRule" id="PRU01373"/>
    </source>
</evidence>
<dbReference type="AlphaFoldDB" id="A0A0R2RHG8"/>
<dbReference type="UniPathway" id="UPA00219"/>
<sequence length="153" mass="16917">MPHLRVSVSAQRLDILADDGSVSRSFPVSTAKKGTGSEPNSHKTPLGWHQICQKIGDNAESGTHFVGRKPTGRVWKSSDPVEEKNLVLTRILWLDGEEDYNKTSKDRYIYIHGTNREDLIGTPSSAGCVCLRNADVIELYDLTPIGTRIEIIA</sequence>
<name>A0A0R2RHG8_9BACT</name>
<dbReference type="InterPro" id="IPR038063">
    <property type="entry name" value="Transpep_catalytic_dom"/>
</dbReference>
<protein>
    <recommendedName>
        <fullName evidence="11">L,D-TPase catalytic domain-containing protein</fullName>
    </recommendedName>
</protein>
<keyword evidence="5" id="KW-0378">Hydrolase</keyword>
<dbReference type="InterPro" id="IPR005490">
    <property type="entry name" value="LD_TPept_cat_dom"/>
</dbReference>
<accession>A0A0R2RHG8</accession>
<gene>
    <name evidence="12" type="ORF">ABR82_07310</name>
</gene>
<evidence type="ECO:0000256" key="5">
    <source>
        <dbReference type="ARBA" id="ARBA00022801"/>
    </source>
</evidence>
<evidence type="ECO:0000256" key="7">
    <source>
        <dbReference type="ARBA" id="ARBA00022984"/>
    </source>
</evidence>
<comment type="pathway">
    <text evidence="1 9">Cell wall biogenesis; peptidoglycan biosynthesis.</text>
</comment>
<dbReference type="GO" id="GO:0005576">
    <property type="term" value="C:extracellular region"/>
    <property type="evidence" value="ECO:0007669"/>
    <property type="project" value="TreeGrafter"/>
</dbReference>
<keyword evidence="4" id="KW-0808">Transferase</keyword>
<evidence type="ECO:0000259" key="11">
    <source>
        <dbReference type="PROSITE" id="PS52029"/>
    </source>
</evidence>
<feature type="region of interest" description="Disordered" evidence="10">
    <location>
        <begin position="26"/>
        <end position="46"/>
    </location>
</feature>
<dbReference type="InterPro" id="IPR050979">
    <property type="entry name" value="LD-transpeptidase"/>
</dbReference>
<evidence type="ECO:0000256" key="3">
    <source>
        <dbReference type="ARBA" id="ARBA00022676"/>
    </source>
</evidence>
<organism evidence="12 13">
    <name type="scientific">Verrucomicrobia subdivision 6 bacterium BACL9 MAG-120507-bin52</name>
    <dbReference type="NCBI Taxonomy" id="1655590"/>
    <lineage>
        <taxon>Bacteria</taxon>
        <taxon>Pseudomonadati</taxon>
        <taxon>Verrucomicrobiota</taxon>
        <taxon>Verrucomicrobiia</taxon>
        <taxon>Verrucomicrobiales</taxon>
        <taxon>Verrucomicrobia subdivision 6</taxon>
    </lineage>
</organism>
<proteinExistence type="inferred from homology"/>
<evidence type="ECO:0000256" key="8">
    <source>
        <dbReference type="ARBA" id="ARBA00023316"/>
    </source>
</evidence>
<dbReference type="EMBL" id="LIBO01000280">
    <property type="protein sequence ID" value="KRO60530.1"/>
    <property type="molecule type" value="Genomic_DNA"/>
</dbReference>
<dbReference type="PROSITE" id="PS52029">
    <property type="entry name" value="LD_TPASE"/>
    <property type="match status" value="1"/>
</dbReference>
<feature type="active site" description="Proton donor/acceptor" evidence="9">
    <location>
        <position position="112"/>
    </location>
</feature>
<keyword evidence="6 9" id="KW-0133">Cell shape</keyword>
<dbReference type="Proteomes" id="UP000051269">
    <property type="component" value="Unassembled WGS sequence"/>
</dbReference>
<dbReference type="SUPFAM" id="SSF141523">
    <property type="entry name" value="L,D-transpeptidase catalytic domain-like"/>
    <property type="match status" value="1"/>
</dbReference>
<evidence type="ECO:0000256" key="6">
    <source>
        <dbReference type="ARBA" id="ARBA00022960"/>
    </source>
</evidence>
<dbReference type="GO" id="GO:0071555">
    <property type="term" value="P:cell wall organization"/>
    <property type="evidence" value="ECO:0007669"/>
    <property type="project" value="UniProtKB-UniRule"/>
</dbReference>
<dbReference type="CDD" id="cd16913">
    <property type="entry name" value="YkuD_like"/>
    <property type="match status" value="1"/>
</dbReference>
<comment type="caution">
    <text evidence="12">The sequence shown here is derived from an EMBL/GenBank/DDBJ whole genome shotgun (WGS) entry which is preliminary data.</text>
</comment>
<dbReference type="GO" id="GO:0016757">
    <property type="term" value="F:glycosyltransferase activity"/>
    <property type="evidence" value="ECO:0007669"/>
    <property type="project" value="UniProtKB-KW"/>
</dbReference>
<evidence type="ECO:0000313" key="12">
    <source>
        <dbReference type="EMBL" id="KRO60530.1"/>
    </source>
</evidence>
<dbReference type="PANTHER" id="PTHR30582">
    <property type="entry name" value="L,D-TRANSPEPTIDASE"/>
    <property type="match status" value="1"/>
</dbReference>
<evidence type="ECO:0000256" key="1">
    <source>
        <dbReference type="ARBA" id="ARBA00004752"/>
    </source>
</evidence>
<reference evidence="12 13" key="1">
    <citation type="submission" date="2015-10" db="EMBL/GenBank/DDBJ databases">
        <title>Metagenome-Assembled Genomes uncover a global brackish microbiome.</title>
        <authorList>
            <person name="Hugerth L.W."/>
            <person name="Larsson J."/>
            <person name="Alneberg J."/>
            <person name="Lindh M.V."/>
            <person name="Legrand C."/>
            <person name="Pinhassi J."/>
            <person name="Andersson A.F."/>
        </authorList>
    </citation>
    <scope>NUCLEOTIDE SEQUENCE [LARGE SCALE GENOMIC DNA]</scope>
    <source>
        <strain evidence="12">BACL18 MAG-120507-bin52</strain>
    </source>
</reference>